<dbReference type="EMBL" id="JAQIZZ010000001">
    <property type="protein sequence ID" value="KAJ5557155.1"/>
    <property type="molecule type" value="Genomic_DNA"/>
</dbReference>
<dbReference type="AlphaFoldDB" id="A0AAD6D6Z9"/>
<evidence type="ECO:0000313" key="5">
    <source>
        <dbReference type="EMBL" id="KAJ5557155.1"/>
    </source>
</evidence>
<dbReference type="GO" id="GO:0000140">
    <property type="term" value="F:acylglycerone-phosphate reductase (NADP+) activity"/>
    <property type="evidence" value="ECO:0007669"/>
    <property type="project" value="TreeGrafter"/>
</dbReference>
<evidence type="ECO:0000256" key="1">
    <source>
        <dbReference type="ARBA" id="ARBA00006484"/>
    </source>
</evidence>
<dbReference type="CDD" id="cd05374">
    <property type="entry name" value="17beta-HSD-like_SDR_c"/>
    <property type="match status" value="1"/>
</dbReference>
<dbReference type="SUPFAM" id="SSF51735">
    <property type="entry name" value="NAD(P)-binding Rossmann-fold domains"/>
    <property type="match status" value="1"/>
</dbReference>
<dbReference type="InterPro" id="IPR020904">
    <property type="entry name" value="Sc_DH/Rdtase_CS"/>
</dbReference>
<protein>
    <submittedName>
        <fullName evidence="5">NAD(P)-binding protein</fullName>
    </submittedName>
</protein>
<comment type="caution">
    <text evidence="5">The sequence shown here is derived from an EMBL/GenBank/DDBJ whole genome shotgun (WGS) entry which is preliminary data.</text>
</comment>
<keyword evidence="3" id="KW-0560">Oxidoreductase</keyword>
<dbReference type="GO" id="GO:0005783">
    <property type="term" value="C:endoplasmic reticulum"/>
    <property type="evidence" value="ECO:0007669"/>
    <property type="project" value="TreeGrafter"/>
</dbReference>
<proteinExistence type="inferred from homology"/>
<dbReference type="InterPro" id="IPR036291">
    <property type="entry name" value="NAD(P)-bd_dom_sf"/>
</dbReference>
<evidence type="ECO:0000256" key="3">
    <source>
        <dbReference type="ARBA" id="ARBA00023002"/>
    </source>
</evidence>
<dbReference type="Pfam" id="PF00106">
    <property type="entry name" value="adh_short"/>
    <property type="match status" value="1"/>
</dbReference>
<keyword evidence="6" id="KW-1185">Reference proteome</keyword>
<comment type="similarity">
    <text evidence="1 4">Belongs to the short-chain dehydrogenases/reductases (SDR) family.</text>
</comment>
<dbReference type="GO" id="GO:0005811">
    <property type="term" value="C:lipid droplet"/>
    <property type="evidence" value="ECO:0007669"/>
    <property type="project" value="TreeGrafter"/>
</dbReference>
<evidence type="ECO:0000256" key="4">
    <source>
        <dbReference type="RuleBase" id="RU000363"/>
    </source>
</evidence>
<evidence type="ECO:0000313" key="6">
    <source>
        <dbReference type="Proteomes" id="UP001220324"/>
    </source>
</evidence>
<sequence>MSSKKRILITGCSVNGIGAALALALARKGHHVFATARTLSKIPESLVSLSNVTSVQLDVTSSESVIEAVRVVEDHGVGLDVLINNAGIGYTMPLLDVDIEIAQRTYDANLWGVLRMSQAFAPLLLRSRGRIVTLSSIGGVTNTPWIGIYTSSKSAITTISETLRLELAPIGINVLTVMVGTVTTSFHSNEPEVSLPSSSIFLGVRDTIAQWASGQAGPRGCPVQTFADSIVDDIMGKSGMIWRGPNSTLLWFASKWMPEWLW</sequence>
<dbReference type="GO" id="GO:0004806">
    <property type="term" value="F:triacylglycerol lipase activity"/>
    <property type="evidence" value="ECO:0007669"/>
    <property type="project" value="TreeGrafter"/>
</dbReference>
<dbReference type="InterPro" id="IPR002347">
    <property type="entry name" value="SDR_fam"/>
</dbReference>
<dbReference type="PANTHER" id="PTHR44169:SF6">
    <property type="entry name" value="NADPH-DEPENDENT 1-ACYLDIHYDROXYACETONE PHOSPHATE REDUCTASE"/>
    <property type="match status" value="1"/>
</dbReference>
<dbReference type="PANTHER" id="PTHR44169">
    <property type="entry name" value="NADPH-DEPENDENT 1-ACYLDIHYDROXYACETONE PHOSPHATE REDUCTASE"/>
    <property type="match status" value="1"/>
</dbReference>
<dbReference type="Gene3D" id="3.40.50.720">
    <property type="entry name" value="NAD(P)-binding Rossmann-like Domain"/>
    <property type="match status" value="1"/>
</dbReference>
<dbReference type="PROSITE" id="PS00061">
    <property type="entry name" value="ADH_SHORT"/>
    <property type="match status" value="1"/>
</dbReference>
<keyword evidence="2" id="KW-0521">NADP</keyword>
<name>A0AAD6D6Z9_9EURO</name>
<organism evidence="5 6">
    <name type="scientific">Penicillium frequentans</name>
    <dbReference type="NCBI Taxonomy" id="3151616"/>
    <lineage>
        <taxon>Eukaryota</taxon>
        <taxon>Fungi</taxon>
        <taxon>Dikarya</taxon>
        <taxon>Ascomycota</taxon>
        <taxon>Pezizomycotina</taxon>
        <taxon>Eurotiomycetes</taxon>
        <taxon>Eurotiomycetidae</taxon>
        <taxon>Eurotiales</taxon>
        <taxon>Aspergillaceae</taxon>
        <taxon>Penicillium</taxon>
    </lineage>
</organism>
<dbReference type="GO" id="GO:0019433">
    <property type="term" value="P:triglyceride catabolic process"/>
    <property type="evidence" value="ECO:0007669"/>
    <property type="project" value="TreeGrafter"/>
</dbReference>
<dbReference type="GO" id="GO:0006654">
    <property type="term" value="P:phosphatidic acid biosynthetic process"/>
    <property type="evidence" value="ECO:0007669"/>
    <property type="project" value="TreeGrafter"/>
</dbReference>
<dbReference type="Proteomes" id="UP001220324">
    <property type="component" value="Unassembled WGS sequence"/>
</dbReference>
<reference evidence="5 6" key="1">
    <citation type="journal article" date="2023" name="IMA Fungus">
        <title>Comparative genomic study of the Penicillium genus elucidates a diverse pangenome and 15 lateral gene transfer events.</title>
        <authorList>
            <person name="Petersen C."/>
            <person name="Sorensen T."/>
            <person name="Nielsen M.R."/>
            <person name="Sondergaard T.E."/>
            <person name="Sorensen J.L."/>
            <person name="Fitzpatrick D.A."/>
            <person name="Frisvad J.C."/>
            <person name="Nielsen K.L."/>
        </authorList>
    </citation>
    <scope>NUCLEOTIDE SEQUENCE [LARGE SCALE GENOMIC DNA]</scope>
    <source>
        <strain evidence="5 6">IBT 35679</strain>
    </source>
</reference>
<dbReference type="PRINTS" id="PR00080">
    <property type="entry name" value="SDRFAMILY"/>
</dbReference>
<evidence type="ECO:0000256" key="2">
    <source>
        <dbReference type="ARBA" id="ARBA00022857"/>
    </source>
</evidence>
<feature type="non-terminal residue" evidence="5">
    <location>
        <position position="262"/>
    </location>
</feature>
<gene>
    <name evidence="5" type="ORF">N7494_001070</name>
</gene>
<accession>A0AAD6D6Z9</accession>
<dbReference type="PRINTS" id="PR00081">
    <property type="entry name" value="GDHRDH"/>
</dbReference>